<dbReference type="GO" id="GO:0005794">
    <property type="term" value="C:Golgi apparatus"/>
    <property type="evidence" value="ECO:0007669"/>
    <property type="project" value="TreeGrafter"/>
</dbReference>
<comment type="similarity">
    <text evidence="1">Belongs to the dymeclin family.</text>
</comment>
<reference evidence="6 7" key="1">
    <citation type="submission" date="2016-07" db="EMBL/GenBank/DDBJ databases">
        <title>Pervasive Adenine N6-methylation of Active Genes in Fungi.</title>
        <authorList>
            <consortium name="DOE Joint Genome Institute"/>
            <person name="Mondo S.J."/>
            <person name="Dannebaum R.O."/>
            <person name="Kuo R.C."/>
            <person name="Labutti K."/>
            <person name="Haridas S."/>
            <person name="Kuo A."/>
            <person name="Salamov A."/>
            <person name="Ahrendt S.R."/>
            <person name="Lipzen A."/>
            <person name="Sullivan W."/>
            <person name="Andreopoulos W.B."/>
            <person name="Clum A."/>
            <person name="Lindquist E."/>
            <person name="Daum C."/>
            <person name="Ramamoorthy G.K."/>
            <person name="Gryganskyi A."/>
            <person name="Culley D."/>
            <person name="Magnuson J.K."/>
            <person name="James T.Y."/>
            <person name="O'Malley M.A."/>
            <person name="Stajich J.E."/>
            <person name="Spatafora J.W."/>
            <person name="Visel A."/>
            <person name="Grigoriev I.V."/>
        </authorList>
    </citation>
    <scope>NUCLEOTIDE SEQUENCE [LARGE SCALE GENOMIC DNA]</scope>
    <source>
        <strain evidence="6 7">NRRL 2496</strain>
    </source>
</reference>
<feature type="compositionally biased region" description="Basic and acidic residues" evidence="5">
    <location>
        <begin position="183"/>
        <end position="193"/>
    </location>
</feature>
<accession>A0A1X2H841</accession>
<dbReference type="EMBL" id="MCGN01000007">
    <property type="protein sequence ID" value="ORY94678.1"/>
    <property type="molecule type" value="Genomic_DNA"/>
</dbReference>
<name>A0A1X2H841_SYNRA</name>
<dbReference type="Proteomes" id="UP000242180">
    <property type="component" value="Unassembled WGS sequence"/>
</dbReference>
<dbReference type="InterPro" id="IPR019142">
    <property type="entry name" value="Dymeclin"/>
</dbReference>
<evidence type="ECO:0000313" key="6">
    <source>
        <dbReference type="EMBL" id="ORY94678.1"/>
    </source>
</evidence>
<keyword evidence="4" id="KW-0449">Lipoprotein</keyword>
<protein>
    <recommendedName>
        <fullName evidence="2">Dymeclin</fullName>
    </recommendedName>
</protein>
<keyword evidence="7" id="KW-1185">Reference proteome</keyword>
<sequence length="212" mass="24674">MANTMLDMHAYVAQRLISLLELISRRQQKLANRTTPDGTVYEDMLLLVLEIINSVLTHRLKNNIQLVYALLLKREIFVPLRSHPRLADLVKNIEQAIDHFSARLSEANIKAPSTNEILELLEQSARTWVPSRMESLPDLKFQYEEEQDSREFFVPYVWALVHRRTFIYWSDEKAHILEEYRQISGEAETHPPEESPTATMTTSSSSKSQHQQ</sequence>
<keyword evidence="3" id="KW-0519">Myristate</keyword>
<dbReference type="PANTHER" id="PTHR12895">
    <property type="entry name" value="DYMECLIN"/>
    <property type="match status" value="1"/>
</dbReference>
<organism evidence="6 7">
    <name type="scientific">Syncephalastrum racemosum</name>
    <name type="common">Filamentous fungus</name>
    <dbReference type="NCBI Taxonomy" id="13706"/>
    <lineage>
        <taxon>Eukaryota</taxon>
        <taxon>Fungi</taxon>
        <taxon>Fungi incertae sedis</taxon>
        <taxon>Mucoromycota</taxon>
        <taxon>Mucoromycotina</taxon>
        <taxon>Mucoromycetes</taxon>
        <taxon>Mucorales</taxon>
        <taxon>Syncephalastraceae</taxon>
        <taxon>Syncephalastrum</taxon>
    </lineage>
</organism>
<evidence type="ECO:0000256" key="5">
    <source>
        <dbReference type="SAM" id="MobiDB-lite"/>
    </source>
</evidence>
<evidence type="ECO:0000256" key="3">
    <source>
        <dbReference type="ARBA" id="ARBA00022707"/>
    </source>
</evidence>
<dbReference type="OMA" id="QVQLFTM"/>
<evidence type="ECO:0000313" key="7">
    <source>
        <dbReference type="Proteomes" id="UP000242180"/>
    </source>
</evidence>
<dbReference type="AlphaFoldDB" id="A0A1X2H841"/>
<comment type="caution">
    <text evidence="6">The sequence shown here is derived from an EMBL/GenBank/DDBJ whole genome shotgun (WGS) entry which is preliminary data.</text>
</comment>
<evidence type="ECO:0000256" key="1">
    <source>
        <dbReference type="ARBA" id="ARBA00010603"/>
    </source>
</evidence>
<feature type="compositionally biased region" description="Low complexity" evidence="5">
    <location>
        <begin position="195"/>
        <end position="212"/>
    </location>
</feature>
<dbReference type="PANTHER" id="PTHR12895:SF9">
    <property type="entry name" value="DYMECLIN"/>
    <property type="match status" value="1"/>
</dbReference>
<proteinExistence type="inferred from homology"/>
<dbReference type="OrthoDB" id="10253409at2759"/>
<dbReference type="GO" id="GO:0007030">
    <property type="term" value="P:Golgi organization"/>
    <property type="evidence" value="ECO:0007669"/>
    <property type="project" value="TreeGrafter"/>
</dbReference>
<feature type="region of interest" description="Disordered" evidence="5">
    <location>
        <begin position="183"/>
        <end position="212"/>
    </location>
</feature>
<dbReference type="InParanoid" id="A0A1X2H841"/>
<evidence type="ECO:0000256" key="2">
    <source>
        <dbReference type="ARBA" id="ARBA00015736"/>
    </source>
</evidence>
<gene>
    <name evidence="6" type="ORF">BCR43DRAFT_531800</name>
</gene>
<evidence type="ECO:0000256" key="4">
    <source>
        <dbReference type="ARBA" id="ARBA00023288"/>
    </source>
</evidence>
<dbReference type="Pfam" id="PF09742">
    <property type="entry name" value="Dymeclin"/>
    <property type="match status" value="1"/>
</dbReference>